<dbReference type="Pfam" id="PF13924">
    <property type="entry name" value="Lipocalin_5"/>
    <property type="match status" value="1"/>
</dbReference>
<feature type="region of interest" description="Disordered" evidence="1">
    <location>
        <begin position="58"/>
        <end position="78"/>
    </location>
</feature>
<evidence type="ECO:0000313" key="3">
    <source>
        <dbReference type="EMBL" id="KAK0316152.1"/>
    </source>
</evidence>
<name>A0AAN6J4M4_9PEZI</name>
<dbReference type="EMBL" id="JASUXU010000048">
    <property type="protein sequence ID" value="KAK0316152.1"/>
    <property type="molecule type" value="Genomic_DNA"/>
</dbReference>
<sequence>MAPPNVWPTYSSRIAGVWKTISFEIHSPTGTLLAKPHGDQPLGRVQISPHGYLSAHMADPQRMSSAQPSGPSGPSGKAWVQAGDAEVAVVARGVSMYCGYLELFEGSPDGEGEDGGEGDGEGKRLWWQTRVDVSSDPSRMGGLEVRNVELMEEGGKQFMVLRPRNDMVLEDGTKGRGVLKWEKIE</sequence>
<accession>A0AAN6J4M4</accession>
<dbReference type="Proteomes" id="UP001168146">
    <property type="component" value="Unassembled WGS sequence"/>
</dbReference>
<feature type="domain" description="Lipocalin-like" evidence="2">
    <location>
        <begin position="16"/>
        <end position="184"/>
    </location>
</feature>
<evidence type="ECO:0000313" key="4">
    <source>
        <dbReference type="Proteomes" id="UP001168146"/>
    </source>
</evidence>
<evidence type="ECO:0000256" key="1">
    <source>
        <dbReference type="SAM" id="MobiDB-lite"/>
    </source>
</evidence>
<dbReference type="AlphaFoldDB" id="A0AAN6J4M4"/>
<reference evidence="3" key="1">
    <citation type="submission" date="2021-12" db="EMBL/GenBank/DDBJ databases">
        <title>Black yeast isolated from Biological Soil Crust.</title>
        <authorList>
            <person name="Kurbessoian T."/>
        </authorList>
    </citation>
    <scope>NUCLEOTIDE SEQUENCE</scope>
    <source>
        <strain evidence="3">CCFEE 5208</strain>
    </source>
</reference>
<organism evidence="3 4">
    <name type="scientific">Friedmanniomyces endolithicus</name>
    <dbReference type="NCBI Taxonomy" id="329885"/>
    <lineage>
        <taxon>Eukaryota</taxon>
        <taxon>Fungi</taxon>
        <taxon>Dikarya</taxon>
        <taxon>Ascomycota</taxon>
        <taxon>Pezizomycotina</taxon>
        <taxon>Dothideomycetes</taxon>
        <taxon>Dothideomycetidae</taxon>
        <taxon>Mycosphaerellales</taxon>
        <taxon>Teratosphaeriaceae</taxon>
        <taxon>Friedmanniomyces</taxon>
    </lineage>
</organism>
<gene>
    <name evidence="3" type="ORF">LTR82_012180</name>
</gene>
<evidence type="ECO:0000259" key="2">
    <source>
        <dbReference type="Pfam" id="PF13924"/>
    </source>
</evidence>
<dbReference type="InterPro" id="IPR024311">
    <property type="entry name" value="Lipocalin-like"/>
</dbReference>
<proteinExistence type="predicted"/>
<protein>
    <recommendedName>
        <fullName evidence="2">Lipocalin-like domain-containing protein</fullName>
    </recommendedName>
</protein>
<comment type="caution">
    <text evidence="3">The sequence shown here is derived from an EMBL/GenBank/DDBJ whole genome shotgun (WGS) entry which is preliminary data.</text>
</comment>